<keyword evidence="7" id="KW-1133">Transmembrane helix</keyword>
<keyword evidence="6 7" id="KW-0408">Iron</keyword>
<evidence type="ECO:0000256" key="2">
    <source>
        <dbReference type="ARBA" id="ARBA00022617"/>
    </source>
</evidence>
<dbReference type="GO" id="GO:0005886">
    <property type="term" value="C:plasma membrane"/>
    <property type="evidence" value="ECO:0007669"/>
    <property type="project" value="TreeGrafter"/>
</dbReference>
<feature type="domain" description="CcmH/CycL/Ccl2/NrfF N-terminal" evidence="9">
    <location>
        <begin position="8"/>
        <end position="148"/>
    </location>
</feature>
<keyword evidence="2 7" id="KW-0349">Heme</keyword>
<dbReference type="FunFam" id="1.10.8.640:FF:000001">
    <property type="entry name" value="Cytochrome c-type biogenesis protein"/>
    <property type="match status" value="1"/>
</dbReference>
<sequence>MRHLLGVLALTVALPLFAQGQAQPLADDPVLESRVIELSQKLRCLVCQNETIAGSRAPLAIDLRNQVREQLASGKSEDQVVDFLVERYGDFVLYDPPFKATTILLWLGPGALALLGVGALMVRLRRREADAATPRLSSDERARARELLGDDETEFPEESRK</sequence>
<dbReference type="InterPro" id="IPR038297">
    <property type="entry name" value="CcmH/CycL/NrfF/Ccl2_sf"/>
</dbReference>
<protein>
    <recommendedName>
        <fullName evidence="7">Cytochrome c-type biogenesis protein</fullName>
    </recommendedName>
</protein>
<keyword evidence="3 7" id="KW-0479">Metal-binding</keyword>
<evidence type="ECO:0000313" key="10">
    <source>
        <dbReference type="EMBL" id="AUN96280.1"/>
    </source>
</evidence>
<name>A0A2I6SAK2_9RHOO</name>
<evidence type="ECO:0000256" key="5">
    <source>
        <dbReference type="ARBA" id="ARBA00022748"/>
    </source>
</evidence>
<feature type="chain" id="PRO_5014206582" description="Cytochrome c-type biogenesis protein" evidence="7">
    <location>
        <begin position="19"/>
        <end position="161"/>
    </location>
</feature>
<keyword evidence="11" id="KW-1185">Reference proteome</keyword>
<feature type="transmembrane region" description="Helical" evidence="7">
    <location>
        <begin position="103"/>
        <end position="122"/>
    </location>
</feature>
<evidence type="ECO:0000256" key="3">
    <source>
        <dbReference type="ARBA" id="ARBA00022723"/>
    </source>
</evidence>
<dbReference type="Gene3D" id="1.10.8.640">
    <property type="entry name" value="Cytochrome C biogenesis protein"/>
    <property type="match status" value="1"/>
</dbReference>
<feature type="compositionally biased region" description="Acidic residues" evidence="8">
    <location>
        <begin position="149"/>
        <end position="161"/>
    </location>
</feature>
<dbReference type="OrthoDB" id="9804975at2"/>
<keyword evidence="4 7" id="KW-0732">Signal</keyword>
<organism evidence="10 11">
    <name type="scientific">Pseudazoarcus pumilus</name>
    <dbReference type="NCBI Taxonomy" id="2067960"/>
    <lineage>
        <taxon>Bacteria</taxon>
        <taxon>Pseudomonadati</taxon>
        <taxon>Pseudomonadota</taxon>
        <taxon>Betaproteobacteria</taxon>
        <taxon>Rhodocyclales</taxon>
        <taxon>Zoogloeaceae</taxon>
        <taxon>Pseudazoarcus</taxon>
    </lineage>
</organism>
<dbReference type="AlphaFoldDB" id="A0A2I6SAK2"/>
<gene>
    <name evidence="10" type="ORF">C0099_00495</name>
</gene>
<dbReference type="GO" id="GO:0017004">
    <property type="term" value="P:cytochrome complex assembly"/>
    <property type="evidence" value="ECO:0007669"/>
    <property type="project" value="UniProtKB-KW"/>
</dbReference>
<dbReference type="Proteomes" id="UP000242205">
    <property type="component" value="Chromosome"/>
</dbReference>
<keyword evidence="7" id="KW-0812">Transmembrane</keyword>
<keyword evidence="5" id="KW-0201">Cytochrome c-type biogenesis</keyword>
<dbReference type="InterPro" id="IPR051263">
    <property type="entry name" value="C-type_cytochrome_biogenesis"/>
</dbReference>
<feature type="region of interest" description="Disordered" evidence="8">
    <location>
        <begin position="132"/>
        <end position="161"/>
    </location>
</feature>
<feature type="signal peptide" evidence="7">
    <location>
        <begin position="1"/>
        <end position="18"/>
    </location>
</feature>
<accession>A0A2I6SAK2</accession>
<comment type="similarity">
    <text evidence="1 7">Belongs to the CcmH/CycL/Ccl2/NrfF family.</text>
</comment>
<dbReference type="KEGG" id="atw:C0099_00495"/>
<dbReference type="EMBL" id="CP025682">
    <property type="protein sequence ID" value="AUN96280.1"/>
    <property type="molecule type" value="Genomic_DNA"/>
</dbReference>
<evidence type="ECO:0000256" key="7">
    <source>
        <dbReference type="RuleBase" id="RU364112"/>
    </source>
</evidence>
<evidence type="ECO:0000256" key="4">
    <source>
        <dbReference type="ARBA" id="ARBA00022729"/>
    </source>
</evidence>
<feature type="compositionally biased region" description="Basic and acidic residues" evidence="8">
    <location>
        <begin position="137"/>
        <end position="148"/>
    </location>
</feature>
<dbReference type="InterPro" id="IPR005616">
    <property type="entry name" value="CcmH/CycL/Ccl2/NrfF_N"/>
</dbReference>
<dbReference type="PANTHER" id="PTHR47870">
    <property type="entry name" value="CYTOCHROME C-TYPE BIOGENESIS PROTEIN CCMH"/>
    <property type="match status" value="1"/>
</dbReference>
<evidence type="ECO:0000313" key="11">
    <source>
        <dbReference type="Proteomes" id="UP000242205"/>
    </source>
</evidence>
<evidence type="ECO:0000256" key="8">
    <source>
        <dbReference type="SAM" id="MobiDB-lite"/>
    </source>
</evidence>
<evidence type="ECO:0000259" key="9">
    <source>
        <dbReference type="Pfam" id="PF03918"/>
    </source>
</evidence>
<dbReference type="GO" id="GO:0046872">
    <property type="term" value="F:metal ion binding"/>
    <property type="evidence" value="ECO:0007669"/>
    <property type="project" value="UniProtKB-KW"/>
</dbReference>
<comment type="function">
    <text evidence="7">Possible subunit of a heme lyase.</text>
</comment>
<dbReference type="PANTHER" id="PTHR47870:SF1">
    <property type="entry name" value="CYTOCHROME C-TYPE BIOGENESIS PROTEIN CCMH"/>
    <property type="match status" value="1"/>
</dbReference>
<reference evidence="10 11" key="1">
    <citation type="submission" date="2018-01" db="EMBL/GenBank/DDBJ databases">
        <authorList>
            <person name="Fu G.-Y."/>
        </authorList>
    </citation>
    <scope>NUCLEOTIDE SEQUENCE [LARGE SCALE GENOMIC DNA]</scope>
    <source>
        <strain evidence="10 11">SY39</strain>
    </source>
</reference>
<dbReference type="Pfam" id="PF03918">
    <property type="entry name" value="CcmH"/>
    <property type="match status" value="1"/>
</dbReference>
<evidence type="ECO:0000256" key="1">
    <source>
        <dbReference type="ARBA" id="ARBA00010342"/>
    </source>
</evidence>
<evidence type="ECO:0000256" key="6">
    <source>
        <dbReference type="ARBA" id="ARBA00023004"/>
    </source>
</evidence>
<dbReference type="CDD" id="cd16378">
    <property type="entry name" value="CcmH_N"/>
    <property type="match status" value="1"/>
</dbReference>
<proteinExistence type="inferred from homology"/>
<keyword evidence="7" id="KW-0472">Membrane</keyword>